<evidence type="ECO:0000256" key="5">
    <source>
        <dbReference type="ARBA" id="ARBA00022764"/>
    </source>
</evidence>
<reference evidence="7" key="1">
    <citation type="submission" date="2020-12" db="EMBL/GenBank/DDBJ databases">
        <title>GES Beta-lactamases isolated from hospital effluents in Brazil.</title>
        <authorList>
            <person name="Conte D."/>
            <person name="Mesa D."/>
            <person name="Palmeiro J.K."/>
            <person name="Dalla-Costa L.M."/>
        </authorList>
    </citation>
    <scope>NUCLEOTIDE SEQUENCE [LARGE SCALE GENOMIC DNA]</scope>
    <source>
        <strain evidence="7">Aero21</strain>
    </source>
</reference>
<dbReference type="EMBL" id="CP065937">
    <property type="protein sequence ID" value="QQA60499.1"/>
    <property type="molecule type" value="Genomic_DNA"/>
</dbReference>
<evidence type="ECO:0000313" key="7">
    <source>
        <dbReference type="EMBL" id="QQA60499.1"/>
    </source>
</evidence>
<keyword evidence="4" id="KW-0732">Signal</keyword>
<name>A0A839D4T8_AERCA</name>
<dbReference type="InterPro" id="IPR031811">
    <property type="entry name" value="ALGX/ALGJ_SGNH-like"/>
</dbReference>
<evidence type="ECO:0000256" key="4">
    <source>
        <dbReference type="ARBA" id="ARBA00022729"/>
    </source>
</evidence>
<keyword evidence="5" id="KW-0574">Periplasm</keyword>
<gene>
    <name evidence="7" type="ORF">JC965_20795</name>
</gene>
<evidence type="ECO:0000256" key="6">
    <source>
        <dbReference type="ARBA" id="ARBA00022841"/>
    </source>
</evidence>
<evidence type="ECO:0000256" key="2">
    <source>
        <dbReference type="ARBA" id="ARBA00005182"/>
    </source>
</evidence>
<dbReference type="GO" id="GO:0042597">
    <property type="term" value="C:periplasmic space"/>
    <property type="evidence" value="ECO:0007669"/>
    <property type="project" value="UniProtKB-SubCell"/>
</dbReference>
<evidence type="ECO:0000256" key="1">
    <source>
        <dbReference type="ARBA" id="ARBA00004418"/>
    </source>
</evidence>
<dbReference type="GO" id="GO:0016740">
    <property type="term" value="F:transferase activity"/>
    <property type="evidence" value="ECO:0007669"/>
    <property type="project" value="UniProtKB-KW"/>
</dbReference>
<accession>A0A839D4T8</accession>
<dbReference type="UniPathway" id="UPA00286"/>
<dbReference type="RefSeq" id="WP_171865843.1">
    <property type="nucleotide sequence ID" value="NZ_JABSNY010000064.1"/>
</dbReference>
<proteinExistence type="predicted"/>
<dbReference type="AlphaFoldDB" id="A0A839D4T8"/>
<keyword evidence="3" id="KW-0808">Transferase</keyword>
<comment type="subcellular location">
    <subcellularLocation>
        <location evidence="1">Periplasm</location>
    </subcellularLocation>
</comment>
<comment type="pathway">
    <text evidence="2">Glycan biosynthesis; alginate biosynthesis.</text>
</comment>
<keyword evidence="6" id="KW-0016">Alginate biosynthesis</keyword>
<dbReference type="Pfam" id="PF16822">
    <property type="entry name" value="ALGX"/>
    <property type="match status" value="1"/>
</dbReference>
<dbReference type="GO" id="GO:0042121">
    <property type="term" value="P:alginic acid biosynthetic process"/>
    <property type="evidence" value="ECO:0007669"/>
    <property type="project" value="UniProtKB-UniPathway"/>
</dbReference>
<protein>
    <submittedName>
        <fullName evidence="7">Uncharacterized protein</fullName>
    </submittedName>
</protein>
<evidence type="ECO:0000256" key="3">
    <source>
        <dbReference type="ARBA" id="ARBA00022679"/>
    </source>
</evidence>
<organism evidence="7">
    <name type="scientific">Aeromonas caviae</name>
    <name type="common">Aeromonas punctata</name>
    <dbReference type="NCBI Taxonomy" id="648"/>
    <lineage>
        <taxon>Bacteria</taxon>
        <taxon>Pseudomonadati</taxon>
        <taxon>Pseudomonadota</taxon>
        <taxon>Gammaproteobacteria</taxon>
        <taxon>Aeromonadales</taxon>
        <taxon>Aeromonadaceae</taxon>
        <taxon>Aeromonas</taxon>
    </lineage>
</organism>
<sequence length="442" mass="49145">MRTDMPDVMTKQIMVTPLQHGVADLGFAIDTPRTEEITLFASSMLKLSGWALHNKKSVDIVVRHQHGEYAFKCNRVRPDVSKKRDMDADALCGFLIPITFSGGFDVGFIVENKVAWGARVDVFPAAKILLGKSGHLFLDNDNNNSVAQFIGQTLISDECLSLWQAYFSALNQCVDNRQAKRVFMLAPAKELVLPHYYPHPKADITPVEQFLVHFQRAGIMYPREALSQAGDATYSKQDTHWTDYGAGIAVDHMLCKLGLSLKEPFPFAFRIVKDTGDLGVKLPTPTDQALMKADFSPALQHLVFDNRLKSRGLIQVFQNPEASLAHSVVVFGDSFAYNMIPYLANAFAKVVYVLSGASIDDEIVAHEQPDLVICEITTRFLVQAPESNYSVSHDCKRKILTLSALERANYLHTLQTSNQKHAFYIQKTIADLDVPALPSLGG</sequence>